<organism evidence="1 2">
    <name type="scientific">Desulforhopalus singaporensis</name>
    <dbReference type="NCBI Taxonomy" id="91360"/>
    <lineage>
        <taxon>Bacteria</taxon>
        <taxon>Pseudomonadati</taxon>
        <taxon>Thermodesulfobacteriota</taxon>
        <taxon>Desulfobulbia</taxon>
        <taxon>Desulfobulbales</taxon>
        <taxon>Desulfocapsaceae</taxon>
        <taxon>Desulforhopalus</taxon>
    </lineage>
</organism>
<evidence type="ECO:0000313" key="1">
    <source>
        <dbReference type="EMBL" id="SDO68521.1"/>
    </source>
</evidence>
<evidence type="ECO:0000313" key="2">
    <source>
        <dbReference type="Proteomes" id="UP000199073"/>
    </source>
</evidence>
<name>A0A1H0LKK4_9BACT</name>
<gene>
    <name evidence="1" type="ORF">SAMN05660330_00831</name>
</gene>
<protein>
    <submittedName>
        <fullName evidence="1">Uncharacterized protein</fullName>
    </submittedName>
</protein>
<sequence length="414" mass="45759">MELTVAQPCPTCGAEIVLREDERLLRCDYCDVNNYMVHSSLPRFLLPARLPTHIQQRDLFYLPYLRFKGVVYTYGGQKVRHSIIDTTRAGSGLEKIPLSLGLRPQVMNILPVTANTPGGFIKQSVAAKTVFKEAAKLTTVVSGSRKNKFIHMAFIGESLSRIYLPVYCHRGALYDGVTRRMLLEEVVSDNLEALSVAGRKEWEPKFISTLCPGCGDPMEAAGGSLVMICTNCDSGWLEQGGRFEAADGLTVKGSADCGYVPFWYLKTTTAGAELASFADFLELTNQPVMIRKSHREKQLAFMVPAFKANPRTYLQAARNFTLRQGLFPDGERTFKGHRYPVTMPSGEAAQSIKSVLAFCAVSHVKIRELIGRLSFTVAAPKLIYLPFRDAGHDVIQEQSGISISAAALKYGLKM</sequence>
<dbReference type="AlphaFoldDB" id="A0A1H0LKK4"/>
<dbReference type="EMBL" id="FNJI01000004">
    <property type="protein sequence ID" value="SDO68521.1"/>
    <property type="molecule type" value="Genomic_DNA"/>
</dbReference>
<reference evidence="1 2" key="1">
    <citation type="submission" date="2016-10" db="EMBL/GenBank/DDBJ databases">
        <authorList>
            <person name="de Groot N.N."/>
        </authorList>
    </citation>
    <scope>NUCLEOTIDE SEQUENCE [LARGE SCALE GENOMIC DNA]</scope>
    <source>
        <strain evidence="1 2">DSM 12130</strain>
    </source>
</reference>
<accession>A0A1H0LKK4</accession>
<dbReference type="Proteomes" id="UP000199073">
    <property type="component" value="Unassembled WGS sequence"/>
</dbReference>
<proteinExistence type="predicted"/>
<dbReference type="RefSeq" id="WP_092220056.1">
    <property type="nucleotide sequence ID" value="NZ_FNJI01000004.1"/>
</dbReference>
<keyword evidence="2" id="KW-1185">Reference proteome</keyword>
<dbReference type="STRING" id="91360.SAMN05660330_00831"/>
<dbReference type="OrthoDB" id="5469096at2"/>